<evidence type="ECO:0000259" key="8">
    <source>
        <dbReference type="Pfam" id="PF20160"/>
    </source>
</evidence>
<dbReference type="PANTHER" id="PTHR11017">
    <property type="entry name" value="LEUCINE-RICH REPEAT-CONTAINING PROTEIN"/>
    <property type="match status" value="1"/>
</dbReference>
<dbReference type="InterPro" id="IPR045344">
    <property type="entry name" value="C-JID"/>
</dbReference>
<dbReference type="Pfam" id="PF23286">
    <property type="entry name" value="LRR_13"/>
    <property type="match status" value="1"/>
</dbReference>
<keyword evidence="3" id="KW-0677">Repeat</keyword>
<accession>A0AAN7FYU3</accession>
<dbReference type="InterPro" id="IPR003591">
    <property type="entry name" value="Leu-rich_rpt_typical-subtyp"/>
</dbReference>
<dbReference type="SUPFAM" id="SSF52058">
    <property type="entry name" value="L domain-like"/>
    <property type="match status" value="1"/>
</dbReference>
<feature type="domain" description="C-JID" evidence="8">
    <location>
        <begin position="1297"/>
        <end position="1408"/>
    </location>
</feature>
<evidence type="ECO:0000256" key="4">
    <source>
        <dbReference type="ARBA" id="ARBA00022821"/>
    </source>
</evidence>
<dbReference type="InterPro" id="IPR044974">
    <property type="entry name" value="Disease_R_plants"/>
</dbReference>
<dbReference type="GO" id="GO:0006952">
    <property type="term" value="P:defense response"/>
    <property type="evidence" value="ECO:0007669"/>
    <property type="project" value="InterPro"/>
</dbReference>
<proteinExistence type="predicted"/>
<feature type="domain" description="Disease resistance protein Roq1-like winged-helix" evidence="9">
    <location>
        <begin position="292"/>
        <end position="355"/>
    </location>
</feature>
<dbReference type="PRINTS" id="PR00364">
    <property type="entry name" value="DISEASERSIST"/>
</dbReference>
<feature type="domain" description="C-JID" evidence="8">
    <location>
        <begin position="823"/>
        <end position="969"/>
    </location>
</feature>
<dbReference type="PANTHER" id="PTHR11017:SF559">
    <property type="entry name" value="DISEASE RESISTANCE PROTEIN CHL1"/>
    <property type="match status" value="1"/>
</dbReference>
<feature type="domain" description="Disease resistance protein RPS4B/Roq1-like leucine-rich repeats" evidence="10">
    <location>
        <begin position="546"/>
        <end position="759"/>
    </location>
</feature>
<gene>
    <name evidence="11" type="ORF">RGQ29_009800</name>
</gene>
<evidence type="ECO:0000259" key="10">
    <source>
        <dbReference type="Pfam" id="PF23286"/>
    </source>
</evidence>
<keyword evidence="2" id="KW-0433">Leucine-rich repeat</keyword>
<dbReference type="Pfam" id="PF23282">
    <property type="entry name" value="WHD_ROQ1"/>
    <property type="match status" value="1"/>
</dbReference>
<dbReference type="InterPro" id="IPR032675">
    <property type="entry name" value="LRR_dom_sf"/>
</dbReference>
<dbReference type="SUPFAM" id="SSF52540">
    <property type="entry name" value="P-loop containing nucleoside triphosphate hydrolases"/>
    <property type="match status" value="1"/>
</dbReference>
<evidence type="ECO:0000256" key="2">
    <source>
        <dbReference type="ARBA" id="ARBA00022614"/>
    </source>
</evidence>
<evidence type="ECO:0000313" key="11">
    <source>
        <dbReference type="EMBL" id="KAK4599896.1"/>
    </source>
</evidence>
<dbReference type="EC" id="3.2.2.6" evidence="1"/>
<dbReference type="EMBL" id="JAXUIC010000002">
    <property type="protein sequence ID" value="KAK4599896.1"/>
    <property type="molecule type" value="Genomic_DNA"/>
</dbReference>
<dbReference type="Gene3D" id="3.40.50.300">
    <property type="entry name" value="P-loop containing nucleotide triphosphate hydrolases"/>
    <property type="match status" value="1"/>
</dbReference>
<evidence type="ECO:0000259" key="7">
    <source>
        <dbReference type="Pfam" id="PF00931"/>
    </source>
</evidence>
<evidence type="ECO:0000259" key="9">
    <source>
        <dbReference type="Pfam" id="PF23282"/>
    </source>
</evidence>
<dbReference type="GO" id="GO:0043531">
    <property type="term" value="F:ADP binding"/>
    <property type="evidence" value="ECO:0007669"/>
    <property type="project" value="InterPro"/>
</dbReference>
<evidence type="ECO:0000256" key="1">
    <source>
        <dbReference type="ARBA" id="ARBA00011982"/>
    </source>
</evidence>
<keyword evidence="4" id="KW-0611">Plant defense</keyword>
<dbReference type="Pfam" id="PF00931">
    <property type="entry name" value="NB-ARC"/>
    <property type="match status" value="1"/>
</dbReference>
<keyword evidence="5" id="KW-0520">NAD</keyword>
<feature type="domain" description="NB-ARC" evidence="7">
    <location>
        <begin position="50"/>
        <end position="223"/>
    </location>
</feature>
<evidence type="ECO:0000256" key="5">
    <source>
        <dbReference type="ARBA" id="ARBA00023027"/>
    </source>
</evidence>
<dbReference type="InterPro" id="IPR058192">
    <property type="entry name" value="WHD_ROQ1-like"/>
</dbReference>
<dbReference type="Gene3D" id="1.10.8.430">
    <property type="entry name" value="Helical domain of apoptotic protease-activating factors"/>
    <property type="match status" value="1"/>
</dbReference>
<dbReference type="Proteomes" id="UP001324115">
    <property type="component" value="Unassembled WGS sequence"/>
</dbReference>
<evidence type="ECO:0000256" key="6">
    <source>
        <dbReference type="ARBA" id="ARBA00047304"/>
    </source>
</evidence>
<dbReference type="Gene3D" id="3.80.10.10">
    <property type="entry name" value="Ribonuclease Inhibitor"/>
    <property type="match status" value="2"/>
</dbReference>
<comment type="caution">
    <text evidence="11">The sequence shown here is derived from an EMBL/GenBank/DDBJ whole genome shotgun (WGS) entry which is preliminary data.</text>
</comment>
<dbReference type="SMART" id="SM00369">
    <property type="entry name" value="LRR_TYP"/>
    <property type="match status" value="3"/>
</dbReference>
<name>A0AAN7FYU3_QUERU</name>
<keyword evidence="12" id="KW-1185">Reference proteome</keyword>
<dbReference type="InterPro" id="IPR042197">
    <property type="entry name" value="Apaf_helical"/>
</dbReference>
<dbReference type="GO" id="GO:0061809">
    <property type="term" value="F:NAD+ nucleosidase activity, cyclic ADP-ribose generating"/>
    <property type="evidence" value="ECO:0007669"/>
    <property type="project" value="UniProtKB-EC"/>
</dbReference>
<organism evidence="11 12">
    <name type="scientific">Quercus rubra</name>
    <name type="common">Northern red oak</name>
    <name type="synonym">Quercus borealis</name>
    <dbReference type="NCBI Taxonomy" id="3512"/>
    <lineage>
        <taxon>Eukaryota</taxon>
        <taxon>Viridiplantae</taxon>
        <taxon>Streptophyta</taxon>
        <taxon>Embryophyta</taxon>
        <taxon>Tracheophyta</taxon>
        <taxon>Spermatophyta</taxon>
        <taxon>Magnoliopsida</taxon>
        <taxon>eudicotyledons</taxon>
        <taxon>Gunneridae</taxon>
        <taxon>Pentapetalae</taxon>
        <taxon>rosids</taxon>
        <taxon>fabids</taxon>
        <taxon>Fagales</taxon>
        <taxon>Fagaceae</taxon>
        <taxon>Quercus</taxon>
    </lineage>
</organism>
<sequence>MVTNVSSKLIFCYILYRPEATVIRKITRRIVSELYGDFSSLSKEFVGMESHVEEMMAFLGTGLELDDVRFIGIWGMGGVGKTALAKVIYCKISNQFEAKSFISVGSIRETGNHGLDSLQKQLLYEILKEREVNIWDVRGGIDVIGKRLHNRKVLIVLDDVDEKDQLDALVRRHDWFGPGSRIIITSRDKHLLERYHMDMIYRIKVLEDDKALELFSWTVFKKPRLEKDFVDLSRGFVKYAQGLPLALEVLSFSLIDKTRKVWEATLYQLKENPNRRILDTLEIGYKGLEYSTKKLFLDIACFFKGEDKNQVAGILKYSGYYKDIEILKDKSLITISGGKLWMHDLLQEMGKEIVSREAPQEPGKHSRLWNDMDIFSVLKNNTGTEFVEGMVINSPQHKEELNAEAFSKMKRLRLIKICNVQLPQGLNYLSNELRMMDWCDYPLKSMPISFRPTNLVELIMPRNCIEQLPTGFANLDKLKLMDLSDSQHLINTPDFNGFPNLERLFFQGCTRLYKIHPSIGALKRLTLLNLKDCKRLHSLPHEINMESLEIFILSGCSRLRNFSEIGRDMTHLLELYLDGTAIEELPSSFRHLTGLILLNLQECKNISSFPQVICSLTSLKILNLLGCNSQPPKSWHFPGLSFIYATLVLWKNSFFIAQHPELEPTNLFMPRSFPRLRSLVSLDLSDCNLPDGAFPGDLGCLSSVQFLNLSKSNVTRLPDSISQLPKLRVLYVDNCSRLQALPNLPLSAQFVMARGCASLQDYNEVFVWTPGETGYTFINCLSLVEDKECKIMEVSLQEIHFQPLWKIYMEEQIHQSEGFYSVLPQSEIPGWFNCQSLGSSVPILLPSPLYDNYSWSGIAVCAIFVVQNASDVFLGQESKYFHEFMFHLDTDRDCVDFPLVFNIPKDKFCVGSFGLWLYISRAWFKDHLDECSCISTSLKTNSLSVEIKSTNPNVEVEMCGIRPVYKQDVKELAQTLVQCMLECSNAFYYRYLLHQVNKLPSCNHEKYFGCYFTFQRRPQFMTELPSSIENVEEEGVPVRNGQRESTLSNRLDSWTRTYLKNHYNSRRAFNHCFPGRQIPQWFYHQSYGPSVTIQLPVNLYNNPDWMGFALCVVLSFRDHPSDIHLKLESNISHNFSIFLKTILGVVGPLLSSSITEDNKLISLYGHSFIWVSFIPCGLLSHQWGLLSHQWSQCTCIEFLFCHSPDLSLLKCGVNLAYQHSIKEFTHIIAQCITSYGDYLHFINYNEIGGTNNSHDHVHHQRLPISQGELSEDPQPPNQFHRSGPLDFHPATLYNSCFPPNKIQEWFTHHVRGNSVTIGLPTNLFRDSNWMGFALYASFSMHGDATAFLNNLFSKFSRCLHCRFQMHVAGKPFKDILHHQCSYIKASFGSDWPGVRVQKCALRFLYQHDQVQFK</sequence>
<dbReference type="Pfam" id="PF20160">
    <property type="entry name" value="C-JID"/>
    <property type="match status" value="3"/>
</dbReference>
<evidence type="ECO:0000256" key="3">
    <source>
        <dbReference type="ARBA" id="ARBA00022737"/>
    </source>
</evidence>
<comment type="catalytic activity">
    <reaction evidence="6">
        <text>NAD(+) + H2O = ADP-D-ribose + nicotinamide + H(+)</text>
        <dbReference type="Rhea" id="RHEA:16301"/>
        <dbReference type="ChEBI" id="CHEBI:15377"/>
        <dbReference type="ChEBI" id="CHEBI:15378"/>
        <dbReference type="ChEBI" id="CHEBI:17154"/>
        <dbReference type="ChEBI" id="CHEBI:57540"/>
        <dbReference type="ChEBI" id="CHEBI:57967"/>
        <dbReference type="EC" id="3.2.2.6"/>
    </reaction>
    <physiologicalReaction direction="left-to-right" evidence="6">
        <dbReference type="Rhea" id="RHEA:16302"/>
    </physiologicalReaction>
</comment>
<evidence type="ECO:0000313" key="12">
    <source>
        <dbReference type="Proteomes" id="UP001324115"/>
    </source>
</evidence>
<dbReference type="InterPro" id="IPR058546">
    <property type="entry name" value="RPS4B/Roq1-like_LRR"/>
</dbReference>
<dbReference type="InterPro" id="IPR027417">
    <property type="entry name" value="P-loop_NTPase"/>
</dbReference>
<dbReference type="InterPro" id="IPR002182">
    <property type="entry name" value="NB-ARC"/>
</dbReference>
<feature type="domain" description="C-JID" evidence="8">
    <location>
        <begin position="1073"/>
        <end position="1220"/>
    </location>
</feature>
<reference evidence="11 12" key="1">
    <citation type="journal article" date="2023" name="G3 (Bethesda)">
        <title>A haplotype-resolved chromosome-scale genome for Quercus rubra L. provides insights into the genetics of adaptive traits for red oak species.</title>
        <authorList>
            <person name="Kapoor B."/>
            <person name="Jenkins J."/>
            <person name="Schmutz J."/>
            <person name="Zhebentyayeva T."/>
            <person name="Kuelheim C."/>
            <person name="Coggeshall M."/>
            <person name="Heim C."/>
            <person name="Lasky J.R."/>
            <person name="Leites L."/>
            <person name="Islam-Faridi N."/>
            <person name="Romero-Severson J."/>
            <person name="DeLeo V.L."/>
            <person name="Lucas S.M."/>
            <person name="Lazic D."/>
            <person name="Gailing O."/>
            <person name="Carlson J."/>
            <person name="Staton M."/>
        </authorList>
    </citation>
    <scope>NUCLEOTIDE SEQUENCE [LARGE SCALE GENOMIC DNA]</scope>
    <source>
        <strain evidence="11">Pseudo-F2</strain>
    </source>
</reference>
<protein>
    <recommendedName>
        <fullName evidence="1">ADP-ribosyl cyclase/cyclic ADP-ribose hydrolase</fullName>
        <ecNumber evidence="1">3.2.2.6</ecNumber>
    </recommendedName>
</protein>